<dbReference type="Proteomes" id="UP001153620">
    <property type="component" value="Chromosome 4"/>
</dbReference>
<keyword evidence="8" id="KW-1015">Disulfide bond</keyword>
<evidence type="ECO:0000256" key="8">
    <source>
        <dbReference type="ARBA" id="ARBA00023157"/>
    </source>
</evidence>
<evidence type="ECO:0000256" key="5">
    <source>
        <dbReference type="ARBA" id="ARBA00022801"/>
    </source>
</evidence>
<keyword evidence="3" id="KW-0645">Protease</keyword>
<feature type="signal peptide" evidence="10">
    <location>
        <begin position="1"/>
        <end position="18"/>
    </location>
</feature>
<reference evidence="12" key="2">
    <citation type="submission" date="2022-10" db="EMBL/GenBank/DDBJ databases">
        <authorList>
            <consortium name="ENA_rothamsted_submissions"/>
            <consortium name="culmorum"/>
            <person name="King R."/>
        </authorList>
    </citation>
    <scope>NUCLEOTIDE SEQUENCE</scope>
</reference>
<dbReference type="InterPro" id="IPR043504">
    <property type="entry name" value="Peptidase_S1_PA_chymotrypsin"/>
</dbReference>
<dbReference type="GO" id="GO:0007586">
    <property type="term" value="P:digestion"/>
    <property type="evidence" value="ECO:0007669"/>
    <property type="project" value="UniProtKB-KW"/>
</dbReference>
<dbReference type="FunFam" id="2.40.10.10:FF:000047">
    <property type="entry name" value="Trypsin eta"/>
    <property type="match status" value="1"/>
</dbReference>
<keyword evidence="13" id="KW-1185">Reference proteome</keyword>
<feature type="chain" id="PRO_5040513463" description="Peptidase S1 domain-containing protein" evidence="10">
    <location>
        <begin position="19"/>
        <end position="257"/>
    </location>
</feature>
<keyword evidence="7" id="KW-0865">Zymogen</keyword>
<evidence type="ECO:0000256" key="10">
    <source>
        <dbReference type="SAM" id="SignalP"/>
    </source>
</evidence>
<dbReference type="OrthoDB" id="8440449at2759"/>
<gene>
    <name evidence="12" type="ORF">CHIRRI_LOCUS15137</name>
</gene>
<dbReference type="PRINTS" id="PR00722">
    <property type="entry name" value="CHYMOTRYPSIN"/>
</dbReference>
<protein>
    <recommendedName>
        <fullName evidence="11">Peptidase S1 domain-containing protein</fullName>
    </recommendedName>
</protein>
<dbReference type="PROSITE" id="PS00135">
    <property type="entry name" value="TRYPSIN_SER"/>
    <property type="match status" value="1"/>
</dbReference>
<sequence>MFRFIVVCCAVAIIAANGANIPDAAPSQWEGRIVGGSTAFMGQFPYQVSLRSMQNSHFCGGFIINNRWLGSAAHCTAPRTVSNTRAVVGAIHRSTGGVTHNLARFINHPNYQAQTLANDVSLIQTINSIVFNNMAAPVALGSHFVGGGANAVATGFGQTGRNNPSSTGLMWVGLRTITNDECRQKFSSANAQRILDSIICTFTRVGQGTCMGDSGGPLVSNGNVIGIVSWGIPCASGSPDVYTRVSFYRTWMMSQMA</sequence>
<dbReference type="PANTHER" id="PTHR24276:SF91">
    <property type="entry name" value="AT26814P-RELATED"/>
    <property type="match status" value="1"/>
</dbReference>
<dbReference type="InterPro" id="IPR050430">
    <property type="entry name" value="Peptidase_S1"/>
</dbReference>
<dbReference type="InterPro" id="IPR001254">
    <property type="entry name" value="Trypsin_dom"/>
</dbReference>
<evidence type="ECO:0000256" key="2">
    <source>
        <dbReference type="ARBA" id="ARBA00022525"/>
    </source>
</evidence>
<organism evidence="12 13">
    <name type="scientific">Chironomus riparius</name>
    <dbReference type="NCBI Taxonomy" id="315576"/>
    <lineage>
        <taxon>Eukaryota</taxon>
        <taxon>Metazoa</taxon>
        <taxon>Ecdysozoa</taxon>
        <taxon>Arthropoda</taxon>
        <taxon>Hexapoda</taxon>
        <taxon>Insecta</taxon>
        <taxon>Pterygota</taxon>
        <taxon>Neoptera</taxon>
        <taxon>Endopterygota</taxon>
        <taxon>Diptera</taxon>
        <taxon>Nematocera</taxon>
        <taxon>Chironomoidea</taxon>
        <taxon>Chironomidae</taxon>
        <taxon>Chironominae</taxon>
        <taxon>Chironomus</taxon>
    </lineage>
</organism>
<evidence type="ECO:0000256" key="9">
    <source>
        <dbReference type="ARBA" id="ARBA00024195"/>
    </source>
</evidence>
<proteinExistence type="inferred from homology"/>
<dbReference type="AlphaFoldDB" id="A0A9N9SAA9"/>
<dbReference type="InterPro" id="IPR009003">
    <property type="entry name" value="Peptidase_S1_PA"/>
</dbReference>
<dbReference type="GO" id="GO:0005576">
    <property type="term" value="C:extracellular region"/>
    <property type="evidence" value="ECO:0007669"/>
    <property type="project" value="UniProtKB-SubCell"/>
</dbReference>
<evidence type="ECO:0000256" key="1">
    <source>
        <dbReference type="ARBA" id="ARBA00004613"/>
    </source>
</evidence>
<reference evidence="12" key="1">
    <citation type="submission" date="2022-01" db="EMBL/GenBank/DDBJ databases">
        <authorList>
            <person name="King R."/>
        </authorList>
    </citation>
    <scope>NUCLEOTIDE SEQUENCE</scope>
</reference>
<keyword evidence="6" id="KW-0720">Serine protease</keyword>
<keyword evidence="2" id="KW-0964">Secreted</keyword>
<evidence type="ECO:0000313" key="12">
    <source>
        <dbReference type="EMBL" id="CAG9812332.1"/>
    </source>
</evidence>
<dbReference type="EMBL" id="OU895880">
    <property type="protein sequence ID" value="CAG9812332.1"/>
    <property type="molecule type" value="Genomic_DNA"/>
</dbReference>
<feature type="domain" description="Peptidase S1" evidence="11">
    <location>
        <begin position="33"/>
        <end position="257"/>
    </location>
</feature>
<comment type="subcellular location">
    <subcellularLocation>
        <location evidence="1">Secreted</location>
    </subcellularLocation>
</comment>
<keyword evidence="10" id="KW-0732">Signal</keyword>
<evidence type="ECO:0000256" key="6">
    <source>
        <dbReference type="ARBA" id="ARBA00022825"/>
    </source>
</evidence>
<evidence type="ECO:0000256" key="7">
    <source>
        <dbReference type="ARBA" id="ARBA00023145"/>
    </source>
</evidence>
<dbReference type="PROSITE" id="PS50240">
    <property type="entry name" value="TRYPSIN_DOM"/>
    <property type="match status" value="1"/>
</dbReference>
<dbReference type="InterPro" id="IPR001314">
    <property type="entry name" value="Peptidase_S1A"/>
</dbReference>
<dbReference type="InterPro" id="IPR033116">
    <property type="entry name" value="TRYPSIN_SER"/>
</dbReference>
<accession>A0A9N9SAA9</accession>
<dbReference type="GO" id="GO:0016485">
    <property type="term" value="P:protein processing"/>
    <property type="evidence" value="ECO:0007669"/>
    <property type="project" value="UniProtKB-ARBA"/>
</dbReference>
<evidence type="ECO:0000256" key="4">
    <source>
        <dbReference type="ARBA" id="ARBA00022757"/>
    </source>
</evidence>
<name>A0A9N9SAA9_9DIPT</name>
<dbReference type="Gene3D" id="2.40.10.10">
    <property type="entry name" value="Trypsin-like serine proteases"/>
    <property type="match status" value="2"/>
</dbReference>
<evidence type="ECO:0000256" key="3">
    <source>
        <dbReference type="ARBA" id="ARBA00022670"/>
    </source>
</evidence>
<dbReference type="GO" id="GO:0004252">
    <property type="term" value="F:serine-type endopeptidase activity"/>
    <property type="evidence" value="ECO:0007669"/>
    <property type="project" value="InterPro"/>
</dbReference>
<keyword evidence="4" id="KW-0222">Digestion</keyword>
<keyword evidence="5" id="KW-0378">Hydrolase</keyword>
<comment type="similarity">
    <text evidence="9">Belongs to the peptidase S1 family. CLIP subfamily.</text>
</comment>
<dbReference type="CDD" id="cd00190">
    <property type="entry name" value="Tryp_SPc"/>
    <property type="match status" value="1"/>
</dbReference>
<evidence type="ECO:0000313" key="13">
    <source>
        <dbReference type="Proteomes" id="UP001153620"/>
    </source>
</evidence>
<dbReference type="Pfam" id="PF00089">
    <property type="entry name" value="Trypsin"/>
    <property type="match status" value="1"/>
</dbReference>
<dbReference type="SUPFAM" id="SSF50494">
    <property type="entry name" value="Trypsin-like serine proteases"/>
    <property type="match status" value="1"/>
</dbReference>
<dbReference type="PANTHER" id="PTHR24276">
    <property type="entry name" value="POLYSERASE-RELATED"/>
    <property type="match status" value="1"/>
</dbReference>
<evidence type="ECO:0000259" key="11">
    <source>
        <dbReference type="PROSITE" id="PS50240"/>
    </source>
</evidence>
<dbReference type="SMART" id="SM00020">
    <property type="entry name" value="Tryp_SPc"/>
    <property type="match status" value="1"/>
</dbReference>